<reference evidence="5 6" key="1">
    <citation type="submission" date="2019-06" db="EMBL/GenBank/DDBJ databases">
        <title>Psychrobacillus vulpis sp. nov., a new species isolated from feces of a red fox that inhabits in The Tablas de Daimiel Natural Park, Albacete, Spain.</title>
        <authorList>
            <person name="Rodriguez M."/>
            <person name="Reina J.C."/>
            <person name="Bejar V."/>
            <person name="Llamas I."/>
        </authorList>
    </citation>
    <scope>NUCLEOTIDE SEQUENCE [LARGE SCALE GENOMIC DNA]</scope>
    <source>
        <strain evidence="5 6">Z8</strain>
    </source>
</reference>
<evidence type="ECO:0000256" key="3">
    <source>
        <dbReference type="ARBA" id="ARBA00038502"/>
    </source>
</evidence>
<evidence type="ECO:0000256" key="1">
    <source>
        <dbReference type="ARBA" id="ARBA00022679"/>
    </source>
</evidence>
<dbReference type="InterPro" id="IPR016181">
    <property type="entry name" value="Acyl_CoA_acyltransferase"/>
</dbReference>
<protein>
    <submittedName>
        <fullName evidence="5">GNAT family N-acetyltransferase</fullName>
    </submittedName>
</protein>
<dbReference type="GO" id="GO:0008999">
    <property type="term" value="F:protein-N-terminal-alanine acetyltransferase activity"/>
    <property type="evidence" value="ECO:0007669"/>
    <property type="project" value="TreeGrafter"/>
</dbReference>
<keyword evidence="2" id="KW-0012">Acyltransferase</keyword>
<dbReference type="RefSeq" id="WP_142640827.1">
    <property type="nucleotide sequence ID" value="NZ_VDGI01000001.1"/>
</dbReference>
<sequence length="170" mass="19938">MEIIIERLQEKDAAELFKFESENRSYFEKSVPNRGDEYYNIENFKIKHKELLEEQEKQESYFYLIKDQSSSIIGRINVVDIDRTKNIGHVGYRVGEIHTGKGIANKALKLLLTNISSENINKLHAKTTSINIASQKVLERNGFTRVITDDEEFVMNDQTYRFVHFVWSRT</sequence>
<evidence type="ECO:0000259" key="4">
    <source>
        <dbReference type="PROSITE" id="PS51186"/>
    </source>
</evidence>
<accession>A0A544TW71</accession>
<dbReference type="SUPFAM" id="SSF55729">
    <property type="entry name" value="Acyl-CoA N-acyltransferases (Nat)"/>
    <property type="match status" value="1"/>
</dbReference>
<evidence type="ECO:0000256" key="2">
    <source>
        <dbReference type="ARBA" id="ARBA00023315"/>
    </source>
</evidence>
<dbReference type="OrthoDB" id="9801656at2"/>
<dbReference type="AlphaFoldDB" id="A0A544TW71"/>
<dbReference type="Proteomes" id="UP000316626">
    <property type="component" value="Unassembled WGS sequence"/>
</dbReference>
<dbReference type="InterPro" id="IPR000182">
    <property type="entry name" value="GNAT_dom"/>
</dbReference>
<comment type="similarity">
    <text evidence="3">Belongs to the acetyltransferase family. RimJ subfamily.</text>
</comment>
<name>A0A544TW71_9BACI</name>
<organism evidence="5 6">
    <name type="scientific">Psychrobacillus vulpis</name>
    <dbReference type="NCBI Taxonomy" id="2325572"/>
    <lineage>
        <taxon>Bacteria</taxon>
        <taxon>Bacillati</taxon>
        <taxon>Bacillota</taxon>
        <taxon>Bacilli</taxon>
        <taxon>Bacillales</taxon>
        <taxon>Bacillaceae</taxon>
        <taxon>Psychrobacillus</taxon>
    </lineage>
</organism>
<dbReference type="GO" id="GO:0005737">
    <property type="term" value="C:cytoplasm"/>
    <property type="evidence" value="ECO:0007669"/>
    <property type="project" value="TreeGrafter"/>
</dbReference>
<evidence type="ECO:0000313" key="5">
    <source>
        <dbReference type="EMBL" id="TQR21702.1"/>
    </source>
</evidence>
<dbReference type="PANTHER" id="PTHR43792:SF8">
    <property type="entry name" value="[RIBOSOMAL PROTEIN US5]-ALANINE N-ACETYLTRANSFERASE"/>
    <property type="match status" value="1"/>
</dbReference>
<dbReference type="InterPro" id="IPR051531">
    <property type="entry name" value="N-acetyltransferase"/>
</dbReference>
<dbReference type="PROSITE" id="PS51186">
    <property type="entry name" value="GNAT"/>
    <property type="match status" value="1"/>
</dbReference>
<comment type="caution">
    <text evidence="5">The sequence shown here is derived from an EMBL/GenBank/DDBJ whole genome shotgun (WGS) entry which is preliminary data.</text>
</comment>
<feature type="domain" description="N-acetyltransferase" evidence="4">
    <location>
        <begin position="3"/>
        <end position="170"/>
    </location>
</feature>
<keyword evidence="1 5" id="KW-0808">Transferase</keyword>
<keyword evidence="6" id="KW-1185">Reference proteome</keyword>
<proteinExistence type="inferred from homology"/>
<dbReference type="Gene3D" id="3.40.630.30">
    <property type="match status" value="1"/>
</dbReference>
<dbReference type="PANTHER" id="PTHR43792">
    <property type="entry name" value="GNAT FAMILY, PUTATIVE (AFU_ORTHOLOGUE AFUA_3G00765)-RELATED-RELATED"/>
    <property type="match status" value="1"/>
</dbReference>
<gene>
    <name evidence="5" type="ORF">FG384_01735</name>
</gene>
<evidence type="ECO:0000313" key="6">
    <source>
        <dbReference type="Proteomes" id="UP000316626"/>
    </source>
</evidence>
<dbReference type="EMBL" id="VDGI01000001">
    <property type="protein sequence ID" value="TQR21702.1"/>
    <property type="molecule type" value="Genomic_DNA"/>
</dbReference>
<dbReference type="Pfam" id="PF13302">
    <property type="entry name" value="Acetyltransf_3"/>
    <property type="match status" value="1"/>
</dbReference>